<proteinExistence type="predicted"/>
<organism evidence="1">
    <name type="scientific">uncultured Caudovirales phage</name>
    <dbReference type="NCBI Taxonomy" id="2100421"/>
    <lineage>
        <taxon>Viruses</taxon>
        <taxon>Duplodnaviria</taxon>
        <taxon>Heunggongvirae</taxon>
        <taxon>Uroviricota</taxon>
        <taxon>Caudoviricetes</taxon>
        <taxon>Peduoviridae</taxon>
        <taxon>Maltschvirus</taxon>
        <taxon>Maltschvirus maltsch</taxon>
    </lineage>
</organism>
<reference evidence="1" key="1">
    <citation type="submission" date="2020-04" db="EMBL/GenBank/DDBJ databases">
        <authorList>
            <person name="Chiriac C."/>
            <person name="Salcher M."/>
            <person name="Ghai R."/>
            <person name="Kavagutti S V."/>
        </authorList>
    </citation>
    <scope>NUCLEOTIDE SEQUENCE</scope>
</reference>
<dbReference type="EMBL" id="LR796420">
    <property type="protein sequence ID" value="CAB4143473.1"/>
    <property type="molecule type" value="Genomic_DNA"/>
</dbReference>
<protein>
    <submittedName>
        <fullName evidence="1">Uncharacterized protein</fullName>
    </submittedName>
</protein>
<accession>A0A6J5MDN7</accession>
<gene>
    <name evidence="1" type="ORF">UFOVP449_197</name>
</gene>
<name>A0A6J5MDN7_9CAUD</name>
<sequence length="223" mass="25036">MAKLKHTSPNFTVNAVNGWHTRLLYGFYGDKDTTFDYYVQTGGDYTSNLFSTIKTWEEGNTISSKGQYIYPQYSYFFKTGKSIRISGTLLVSADSGGVFNIYSKIRNQTGDSTYIIACQNNAQNHTFANSAEAGPLPVHFEITYGCVEDGGDIYMQSNGRYQYEYVDYNSGGTNTSNVYIPIWNATQYQIVGNTSDEYQLYISFDGSNATSIVVRHLMVEELS</sequence>
<evidence type="ECO:0000313" key="1">
    <source>
        <dbReference type="EMBL" id="CAB4143473.1"/>
    </source>
</evidence>